<evidence type="ECO:0000259" key="1">
    <source>
        <dbReference type="Pfam" id="PF01551"/>
    </source>
</evidence>
<dbReference type="Pfam" id="PF01551">
    <property type="entry name" value="Peptidase_M23"/>
    <property type="match status" value="1"/>
</dbReference>
<dbReference type="PANTHER" id="PTHR21666">
    <property type="entry name" value="PEPTIDASE-RELATED"/>
    <property type="match status" value="1"/>
</dbReference>
<evidence type="ECO:0000313" key="2">
    <source>
        <dbReference type="EMBL" id="VFJ15284.1"/>
    </source>
</evidence>
<dbReference type="CDD" id="cd12797">
    <property type="entry name" value="M23_peptidase"/>
    <property type="match status" value="1"/>
</dbReference>
<dbReference type="InterPro" id="IPR011055">
    <property type="entry name" value="Dup_hybrid_motif"/>
</dbReference>
<sequence length="151" mass="16983">MSSKNSYSLPILKRLITRIDRTSSPAHVGKLKNAVDFLAPIGTPVLAAAEGVVTYVEDRYNIGGPDFSYQKFSNFIVLRHSNDEFSRYDHLNCQSSKVKVNQRVRCGEHIANVGMTGFTFVPHLHFQVFVFTGPNIWVDYVTLAISFVEDV</sequence>
<dbReference type="InterPro" id="IPR050570">
    <property type="entry name" value="Cell_wall_metabolism_enzyme"/>
</dbReference>
<evidence type="ECO:0000313" key="3">
    <source>
        <dbReference type="Proteomes" id="UP000294299"/>
    </source>
</evidence>
<dbReference type="Proteomes" id="UP000294299">
    <property type="component" value="Chromosome NFRAN"/>
</dbReference>
<organism evidence="2 3">
    <name type="scientific">Candidatus Nitrosocosmicus franklandianus</name>
    <dbReference type="NCBI Taxonomy" id="1798806"/>
    <lineage>
        <taxon>Archaea</taxon>
        <taxon>Nitrososphaerota</taxon>
        <taxon>Nitrososphaeria</taxon>
        <taxon>Nitrososphaerales</taxon>
        <taxon>Nitrososphaeraceae</taxon>
        <taxon>Candidatus Nitrosocosmicus</taxon>
    </lineage>
</organism>
<dbReference type="SUPFAM" id="SSF51261">
    <property type="entry name" value="Duplicated hybrid motif"/>
    <property type="match status" value="1"/>
</dbReference>
<keyword evidence="3" id="KW-1185">Reference proteome</keyword>
<keyword evidence="2" id="KW-0378">Hydrolase</keyword>
<dbReference type="EMBL" id="LR216287">
    <property type="protein sequence ID" value="VFJ15284.1"/>
    <property type="molecule type" value="Genomic_DNA"/>
</dbReference>
<dbReference type="GO" id="GO:0004222">
    <property type="term" value="F:metalloendopeptidase activity"/>
    <property type="evidence" value="ECO:0007669"/>
    <property type="project" value="TreeGrafter"/>
</dbReference>
<dbReference type="AlphaFoldDB" id="A0A484IBZ6"/>
<name>A0A484IBZ6_9ARCH</name>
<dbReference type="RefSeq" id="WP_134485248.1">
    <property type="nucleotide sequence ID" value="NZ_LR216287.1"/>
</dbReference>
<dbReference type="GeneID" id="39422066"/>
<feature type="domain" description="M23ase beta-sheet core" evidence="1">
    <location>
        <begin position="32"/>
        <end position="129"/>
    </location>
</feature>
<protein>
    <submittedName>
        <fullName evidence="2">Murein DD-endopeptidase MepM</fullName>
        <ecNumber evidence="2">3.4.24.-</ecNumber>
    </submittedName>
</protein>
<dbReference type="OrthoDB" id="7494at2157"/>
<reference evidence="2 3" key="1">
    <citation type="submission" date="2019-02" db="EMBL/GenBank/DDBJ databases">
        <authorList>
            <person name="Lehtovirta-Morley E L."/>
        </authorList>
    </citation>
    <scope>NUCLEOTIDE SEQUENCE [LARGE SCALE GENOMIC DNA]</scope>
    <source>
        <strain evidence="2">NFRAN1</strain>
    </source>
</reference>
<accession>A0A484IBZ6</accession>
<proteinExistence type="predicted"/>
<dbReference type="EC" id="3.4.24.-" evidence="2"/>
<dbReference type="Gene3D" id="2.70.70.10">
    <property type="entry name" value="Glucose Permease (Domain IIA)"/>
    <property type="match status" value="1"/>
</dbReference>
<dbReference type="InterPro" id="IPR016047">
    <property type="entry name" value="M23ase_b-sheet_dom"/>
</dbReference>
<dbReference type="PANTHER" id="PTHR21666:SF270">
    <property type="entry name" value="MUREIN HYDROLASE ACTIVATOR ENVC"/>
    <property type="match status" value="1"/>
</dbReference>
<dbReference type="KEGG" id="nfn:NFRAN_2961"/>
<gene>
    <name evidence="2" type="primary">mepM</name>
    <name evidence="2" type="ORF">NFRAN_2961</name>
</gene>